<evidence type="ECO:0000313" key="2">
    <source>
        <dbReference type="Proteomes" id="UP001235720"/>
    </source>
</evidence>
<evidence type="ECO:0000313" key="1">
    <source>
        <dbReference type="EMBL" id="MDM7888790.1"/>
    </source>
</evidence>
<organism evidence="1 2">
    <name type="scientific">Curtobacterium subtropicum</name>
    <dbReference type="NCBI Taxonomy" id="3055138"/>
    <lineage>
        <taxon>Bacteria</taxon>
        <taxon>Bacillati</taxon>
        <taxon>Actinomycetota</taxon>
        <taxon>Actinomycetes</taxon>
        <taxon>Micrococcales</taxon>
        <taxon>Microbacteriaceae</taxon>
        <taxon>Curtobacterium</taxon>
    </lineage>
</organism>
<dbReference type="Proteomes" id="UP001235720">
    <property type="component" value="Unassembled WGS sequence"/>
</dbReference>
<dbReference type="RefSeq" id="WP_289470391.1">
    <property type="nucleotide sequence ID" value="NZ_JAUCMM010000006.1"/>
</dbReference>
<comment type="caution">
    <text evidence="1">The sequence shown here is derived from an EMBL/GenBank/DDBJ whole genome shotgun (WGS) entry which is preliminary data.</text>
</comment>
<reference evidence="1 2" key="1">
    <citation type="submission" date="2023-06" db="EMBL/GenBank/DDBJ databases">
        <authorList>
            <person name="Feng G."/>
            <person name="Li J."/>
            <person name="Zhu H."/>
        </authorList>
    </citation>
    <scope>NUCLEOTIDE SEQUENCE [LARGE SCALE GENOMIC DNA]</scope>
    <source>
        <strain evidence="1 2">RHCJP20</strain>
    </source>
</reference>
<accession>A0ABT7TGT1</accession>
<gene>
    <name evidence="1" type="ORF">QUG98_10030</name>
</gene>
<proteinExistence type="predicted"/>
<keyword evidence="2" id="KW-1185">Reference proteome</keyword>
<protein>
    <submittedName>
        <fullName evidence="1">Uncharacterized protein</fullName>
    </submittedName>
</protein>
<name>A0ABT7TGT1_9MICO</name>
<dbReference type="EMBL" id="JAUCMM010000006">
    <property type="protein sequence ID" value="MDM7888790.1"/>
    <property type="molecule type" value="Genomic_DNA"/>
</dbReference>
<sequence>MDSWSSGLRVDDRYEALWPLFEGPAPRLSDETVASVDVEVALAAVEYGLTVVPAGPRVARRFPVENDAVTEVWNGAGWGVRPGAEFGHPMTRSEAARFAGVHSWSDLD</sequence>